<evidence type="ECO:0000313" key="14">
    <source>
        <dbReference type="Proteomes" id="UP000195570"/>
    </source>
</evidence>
<gene>
    <name evidence="13" type="ORF">TEOVI_000073800</name>
</gene>
<keyword evidence="5 10" id="KW-0732">Signal</keyword>
<feature type="chain" id="PRO_5009235368" evidence="10">
    <location>
        <begin position="22"/>
        <end position="523"/>
    </location>
</feature>
<sequence>MRAKTAVFAALLAVLTNSTDAGEGDEHAEFQALCTAWLAAKALRREEYTPPPMPEELTEVLNLNMSISEDKWAVLFDDNTPTNKWETFKQGKSELLGKTDWSKQWEKWKQARHTTKNPEGQWVKKNKDLIHGANQQLIRRYVARQADRAFELYSNTQEQIPKGQLGNQQDMLAALNAAMCSTPYEIDNDGLKCKDLGSPAVKATTCGADNANKAGKSIGLDIACLCVSGTNSECTGVAGSPDITSDANIGTNALNAILAKCPGQFTEINGLSALNTAIAAVSAQIGKGKKPAAAGDAFFGKTYSTNCGTSSSACLSYKEYFATGQTGVESITWVKNLRTAAKHVEAIRRRKQADNAAKEQILTIKIAIEAEFARELKFHSHEQTKEQKSSATQQNTEESLEKKRKNCEAVANNATCQLPCKWETKGTSGVCKLDESKVKDETNQGTGGEEDAGGTPATGCAQHFNDKEKCEKMNEGKEKPVCAWKKGGEGDKDKDELRCRNGSFLANKQFSLMISAAFMALLF</sequence>
<comment type="caution">
    <text evidence="13">The sequence shown here is derived from an EMBL/GenBank/DDBJ whole genome shotgun (WGS) entry which is preliminary data.</text>
</comment>
<dbReference type="Pfam" id="PF13206">
    <property type="entry name" value="VSG_B"/>
    <property type="match status" value="1"/>
</dbReference>
<feature type="domain" description="Trypanosome variant surface glycoprotein B-type N-terminal" evidence="12">
    <location>
        <begin position="9"/>
        <end position="361"/>
    </location>
</feature>
<keyword evidence="14" id="KW-1185">Reference proteome</keyword>
<evidence type="ECO:0000256" key="4">
    <source>
        <dbReference type="ARBA" id="ARBA00022622"/>
    </source>
</evidence>
<evidence type="ECO:0000256" key="9">
    <source>
        <dbReference type="SAM" id="MobiDB-lite"/>
    </source>
</evidence>
<evidence type="ECO:0000259" key="11">
    <source>
        <dbReference type="Pfam" id="PF10659"/>
    </source>
</evidence>
<dbReference type="GO" id="GO:0005886">
    <property type="term" value="C:plasma membrane"/>
    <property type="evidence" value="ECO:0007669"/>
    <property type="project" value="UniProtKB-SubCell"/>
</dbReference>
<dbReference type="GeneID" id="92374678"/>
<dbReference type="EMBL" id="CZPT02001170">
    <property type="protein sequence ID" value="SCU69181.1"/>
    <property type="molecule type" value="Genomic_DNA"/>
</dbReference>
<evidence type="ECO:0000256" key="3">
    <source>
        <dbReference type="ARBA" id="ARBA00022475"/>
    </source>
</evidence>
<comment type="function">
    <text evidence="1">VSG forms a coat on the surface of the parasite. The trypanosome evades the immune response of the host by expressing a series of antigenically distinct VSGs from an estimated 1000 VSG genes.</text>
</comment>
<evidence type="ECO:0000256" key="2">
    <source>
        <dbReference type="ARBA" id="ARBA00004609"/>
    </source>
</evidence>
<dbReference type="InterPro" id="IPR019609">
    <property type="entry name" value="Variant_surf_glycoprt_trypan_C"/>
</dbReference>
<evidence type="ECO:0000256" key="10">
    <source>
        <dbReference type="SAM" id="SignalP"/>
    </source>
</evidence>
<keyword evidence="3" id="KW-1003">Cell membrane</keyword>
<feature type="region of interest" description="Disordered" evidence="9">
    <location>
        <begin position="439"/>
        <end position="458"/>
    </location>
</feature>
<feature type="signal peptide" evidence="10">
    <location>
        <begin position="1"/>
        <end position="21"/>
    </location>
</feature>
<evidence type="ECO:0000256" key="7">
    <source>
        <dbReference type="ARBA" id="ARBA00023180"/>
    </source>
</evidence>
<evidence type="ECO:0000256" key="1">
    <source>
        <dbReference type="ARBA" id="ARBA00002523"/>
    </source>
</evidence>
<reference evidence="13" key="1">
    <citation type="submission" date="2016-09" db="EMBL/GenBank/DDBJ databases">
        <authorList>
            <person name="Hebert L."/>
            <person name="Moumen B."/>
        </authorList>
    </citation>
    <scope>NUCLEOTIDE SEQUENCE [LARGE SCALE GENOMIC DNA]</scope>
    <source>
        <strain evidence="13">OVI</strain>
    </source>
</reference>
<keyword evidence="8" id="KW-0449">Lipoprotein</keyword>
<dbReference type="CDD" id="cd12192">
    <property type="entry name" value="GCN4_cent"/>
    <property type="match status" value="1"/>
</dbReference>
<dbReference type="InterPro" id="IPR025932">
    <property type="entry name" value="Trypano_VSG_B_N_dom"/>
</dbReference>
<dbReference type="AlphaFoldDB" id="A0A1G4IAV8"/>
<organism evidence="13 14">
    <name type="scientific">Trypanosoma equiperdum</name>
    <dbReference type="NCBI Taxonomy" id="5694"/>
    <lineage>
        <taxon>Eukaryota</taxon>
        <taxon>Discoba</taxon>
        <taxon>Euglenozoa</taxon>
        <taxon>Kinetoplastea</taxon>
        <taxon>Metakinetoplastina</taxon>
        <taxon>Trypanosomatida</taxon>
        <taxon>Trypanosomatidae</taxon>
        <taxon>Trypanosoma</taxon>
    </lineage>
</organism>
<proteinExistence type="predicted"/>
<evidence type="ECO:0000313" key="13">
    <source>
        <dbReference type="EMBL" id="SCU69181.1"/>
    </source>
</evidence>
<keyword evidence="7" id="KW-0325">Glycoprotein</keyword>
<dbReference type="RefSeq" id="XP_067080198.1">
    <property type="nucleotide sequence ID" value="XM_067224097.1"/>
</dbReference>
<protein>
    <submittedName>
        <fullName evidence="13">Trypanosomal VSG domain/Trypanosome variant surface glycoprotein C-terminal domain containing protein, putative</fullName>
    </submittedName>
</protein>
<evidence type="ECO:0000256" key="5">
    <source>
        <dbReference type="ARBA" id="ARBA00022729"/>
    </source>
</evidence>
<evidence type="ECO:0000256" key="8">
    <source>
        <dbReference type="ARBA" id="ARBA00023288"/>
    </source>
</evidence>
<dbReference type="Pfam" id="PF10659">
    <property type="entry name" value="Trypan_glycop_C"/>
    <property type="match status" value="1"/>
</dbReference>
<keyword evidence="6" id="KW-0472">Membrane</keyword>
<feature type="domain" description="Trypanosome variant surface glycoprotein C-terminal" evidence="11">
    <location>
        <begin position="407"/>
        <end position="522"/>
    </location>
</feature>
<name>A0A1G4IAV8_TRYEQ</name>
<dbReference type="Proteomes" id="UP000195570">
    <property type="component" value="Unassembled WGS sequence"/>
</dbReference>
<keyword evidence="4" id="KW-0336">GPI-anchor</keyword>
<dbReference type="VEuPathDB" id="TriTrypDB:TEOVI_000073800"/>
<accession>A0A1G4IAV8</accession>
<comment type="subcellular location">
    <subcellularLocation>
        <location evidence="2">Cell membrane</location>
        <topology evidence="2">Lipid-anchor</topology>
        <topology evidence="2">GPI-anchor</topology>
    </subcellularLocation>
</comment>
<evidence type="ECO:0000256" key="6">
    <source>
        <dbReference type="ARBA" id="ARBA00023136"/>
    </source>
</evidence>
<evidence type="ECO:0000259" key="12">
    <source>
        <dbReference type="Pfam" id="PF13206"/>
    </source>
</evidence>
<dbReference type="GO" id="GO:0098552">
    <property type="term" value="C:side of membrane"/>
    <property type="evidence" value="ECO:0007669"/>
    <property type="project" value="UniProtKB-KW"/>
</dbReference>